<accession>U9T4Z4</accession>
<sequence>MQPIIIISNLEHVFNILAHALEDVIMLDNLLLLLLLVTIPMASSVEDHLSTLTASLSEVPKMVKLEIEQQSLYLAARNNASTK</sequence>
<dbReference type="HOGENOM" id="CLU_2543770_0_0_1"/>
<gene>
    <name evidence="1" type="ORF">GLOINDRAFT_10538</name>
</gene>
<dbReference type="EMBL" id="KI298767">
    <property type="protein sequence ID" value="ERZ98435.1"/>
    <property type="molecule type" value="Genomic_DNA"/>
</dbReference>
<evidence type="ECO:0000313" key="1">
    <source>
        <dbReference type="EMBL" id="ERZ98435.1"/>
    </source>
</evidence>
<organism evidence="1">
    <name type="scientific">Rhizophagus irregularis (strain DAOM 181602 / DAOM 197198 / MUCL 43194)</name>
    <name type="common">Arbuscular mycorrhizal fungus</name>
    <name type="synonym">Glomus intraradices</name>
    <dbReference type="NCBI Taxonomy" id="747089"/>
    <lineage>
        <taxon>Eukaryota</taxon>
        <taxon>Fungi</taxon>
        <taxon>Fungi incertae sedis</taxon>
        <taxon>Mucoromycota</taxon>
        <taxon>Glomeromycotina</taxon>
        <taxon>Glomeromycetes</taxon>
        <taxon>Glomerales</taxon>
        <taxon>Glomeraceae</taxon>
        <taxon>Rhizophagus</taxon>
    </lineage>
</organism>
<dbReference type="AlphaFoldDB" id="U9T4Z4"/>
<name>U9T4Z4_RHIID</name>
<proteinExistence type="predicted"/>
<protein>
    <submittedName>
        <fullName evidence="1">Uncharacterized protein</fullName>
    </submittedName>
</protein>
<reference evidence="1" key="1">
    <citation type="submission" date="2013-07" db="EMBL/GenBank/DDBJ databases">
        <title>The genome of an arbuscular mycorrhizal fungus provides insights into the evolution of the oldest plant symbiosis.</title>
        <authorList>
            <consortium name="DOE Joint Genome Institute"/>
            <person name="Tisserant E."/>
            <person name="Malbreil M."/>
            <person name="Kuo A."/>
            <person name="Kohler A."/>
            <person name="Symeonidi A."/>
            <person name="Balestrini R."/>
            <person name="Charron P."/>
            <person name="Duensing N."/>
            <person name="Frei-dit-Frey N."/>
            <person name="Gianinazzi-Pearson V."/>
            <person name="Gilbert B."/>
            <person name="Handa Y."/>
            <person name="Hijri M."/>
            <person name="Kaul R."/>
            <person name="Kawaguchi M."/>
            <person name="Krajinski F."/>
            <person name="Lammers P."/>
            <person name="Lapierre D."/>
            <person name="Masclaux F.G."/>
            <person name="Murat C."/>
            <person name="Morin E."/>
            <person name="Ndikumana S."/>
            <person name="Pagni M."/>
            <person name="Petitpierre D."/>
            <person name="Requena N."/>
            <person name="Rosikiewicz P."/>
            <person name="Riley R."/>
            <person name="Saito K."/>
            <person name="San Clemente H."/>
            <person name="Shapiro H."/>
            <person name="van Tuinen D."/>
            <person name="Becard G."/>
            <person name="Bonfante P."/>
            <person name="Paszkowski U."/>
            <person name="Shachar-Hill Y."/>
            <person name="Young J.P."/>
            <person name="Sanders I.R."/>
            <person name="Henrissat B."/>
            <person name="Rensing S.A."/>
            <person name="Grigoriev I.V."/>
            <person name="Corradi N."/>
            <person name="Roux C."/>
            <person name="Martin F."/>
        </authorList>
    </citation>
    <scope>NUCLEOTIDE SEQUENCE</scope>
    <source>
        <strain evidence="1">DAOM 197198</strain>
    </source>
</reference>